<protein>
    <submittedName>
        <fullName evidence="1">FMN-dependent dehydrogenase</fullName>
    </submittedName>
</protein>
<evidence type="ECO:0000313" key="1">
    <source>
        <dbReference type="EMBL" id="KPR40781.1"/>
    </source>
</evidence>
<dbReference type="EMBL" id="LJEB01000583">
    <property type="protein sequence ID" value="KPR40781.1"/>
    <property type="molecule type" value="Genomic_DNA"/>
</dbReference>
<reference evidence="2" key="1">
    <citation type="submission" date="2015-09" db="EMBL/GenBank/DDBJ databases">
        <title>Prevalence of NDMs in South Africa.</title>
        <authorList>
            <person name="Osei Sekyere J."/>
            <person name="Govinden U."/>
            <person name="Essack S."/>
            <person name="Haldorsen B."/>
            <person name="Samuelsen O."/>
            <person name="Aasnaes B."/>
            <person name="Sundsfjord A."/>
        </authorList>
    </citation>
    <scope>NUCLEOTIDE SEQUENCE [LARGE SCALE GENOMIC DNA]</scope>
    <source>
        <strain evidence="2">ST62:944112508</strain>
    </source>
</reference>
<gene>
    <name evidence="1" type="ORF">AN672_30845</name>
</gene>
<dbReference type="AlphaFoldDB" id="A0AA40NDT6"/>
<feature type="non-terminal residue" evidence="1">
    <location>
        <position position="27"/>
    </location>
</feature>
<comment type="caution">
    <text evidence="1">The sequence shown here is derived from an EMBL/GenBank/DDBJ whole genome shotgun (WGS) entry which is preliminary data.</text>
</comment>
<evidence type="ECO:0000313" key="2">
    <source>
        <dbReference type="Proteomes" id="UP000050520"/>
    </source>
</evidence>
<sequence length="27" mass="3038">MIISAASDYRAAAQRILPPFLFHYIDG</sequence>
<accession>A0AA40NDT6</accession>
<reference evidence="1 2" key="2">
    <citation type="journal article" date="2017" name="PLoS ONE">
        <title>Genomic and phenotypic characterisation of fluoroquinolone resistance mechanisms in Enterobacteriaceae in Durban, South Africa.</title>
        <authorList>
            <person name="Osei Sekyere J."/>
            <person name="Amoako D.G."/>
        </authorList>
    </citation>
    <scope>NUCLEOTIDE SEQUENCE [LARGE SCALE GENOMIC DNA]</scope>
    <source>
        <strain evidence="1 2">ST62:944112508</strain>
    </source>
</reference>
<dbReference type="Proteomes" id="UP000050520">
    <property type="component" value="Unassembled WGS sequence"/>
</dbReference>
<dbReference type="RefSeq" id="WP_226999367.1">
    <property type="nucleotide sequence ID" value="NZ_LJEB01000583.1"/>
</dbReference>
<name>A0AA40NDT6_CITFR</name>
<organism evidence="1 2">
    <name type="scientific">Citrobacter freundii</name>
    <dbReference type="NCBI Taxonomy" id="546"/>
    <lineage>
        <taxon>Bacteria</taxon>
        <taxon>Pseudomonadati</taxon>
        <taxon>Pseudomonadota</taxon>
        <taxon>Gammaproteobacteria</taxon>
        <taxon>Enterobacterales</taxon>
        <taxon>Enterobacteriaceae</taxon>
        <taxon>Citrobacter</taxon>
        <taxon>Citrobacter freundii complex</taxon>
    </lineage>
</organism>
<proteinExistence type="predicted"/>